<dbReference type="PANTHER" id="PTHR34492:SF2">
    <property type="entry name" value="G PROTEIN-COUPLED RECEPTOR"/>
    <property type="match status" value="1"/>
</dbReference>
<comment type="subcellular location">
    <subcellularLocation>
        <location evidence="1">Membrane</location>
        <topology evidence="1">Multi-pass membrane protein</topology>
    </subcellularLocation>
</comment>
<keyword evidence="3 5" id="KW-1133">Transmembrane helix</keyword>
<feature type="transmembrane region" description="Helical" evidence="5">
    <location>
        <begin position="136"/>
        <end position="157"/>
    </location>
</feature>
<keyword evidence="4 5" id="KW-0472">Membrane</keyword>
<dbReference type="InterPro" id="IPR013604">
    <property type="entry name" value="7TM_chemorcpt"/>
</dbReference>
<comment type="caution">
    <text evidence="6">The sequence shown here is derived from an EMBL/GenBank/DDBJ whole genome shotgun (WGS) entry which is preliminary data.</text>
</comment>
<dbReference type="GO" id="GO:0016020">
    <property type="term" value="C:membrane"/>
    <property type="evidence" value="ECO:0007669"/>
    <property type="project" value="UniProtKB-SubCell"/>
</dbReference>
<evidence type="ECO:0000256" key="4">
    <source>
        <dbReference type="ARBA" id="ARBA00023136"/>
    </source>
</evidence>
<accession>A0AAN5CNB7</accession>
<dbReference type="Pfam" id="PF08395">
    <property type="entry name" value="7tm_7"/>
    <property type="match status" value="1"/>
</dbReference>
<evidence type="ECO:0000313" key="6">
    <source>
        <dbReference type="EMBL" id="GMR47588.1"/>
    </source>
</evidence>
<evidence type="ECO:0008006" key="8">
    <source>
        <dbReference type="Google" id="ProtNLM"/>
    </source>
</evidence>
<feature type="transmembrane region" description="Helical" evidence="5">
    <location>
        <begin position="46"/>
        <end position="68"/>
    </location>
</feature>
<feature type="transmembrane region" description="Helical" evidence="5">
    <location>
        <begin position="74"/>
        <end position="100"/>
    </location>
</feature>
<dbReference type="GO" id="GO:0050909">
    <property type="term" value="P:sensory perception of taste"/>
    <property type="evidence" value="ECO:0007669"/>
    <property type="project" value="InterPro"/>
</dbReference>
<feature type="transmembrane region" description="Helical" evidence="5">
    <location>
        <begin position="340"/>
        <end position="364"/>
    </location>
</feature>
<feature type="transmembrane region" description="Helical" evidence="5">
    <location>
        <begin position="183"/>
        <end position="206"/>
    </location>
</feature>
<sequence>VEIPPEKKKEEVKIFDELRLRIQFLLSIFFFDLHPSTPLWRRCITLTLFTIAIVINIYYALFFLYSTISNLSTISIYSLNALIQVIFALMSGSAVIFLFITQRSSALIDFTDKLSEASKLVHSPHRIIYLRRLTRLFSILVLLNILYGLLFSVSYAAGIRPKSITNPKYSVRITELFGDESLYTIYLVAIVYLFVGWNISIMLFVLCTMASKCAIEELHEEIERIDGASLDSLTSSISRVINKHSLIADAVRSFNDNVKQYAFIQLAMSVPCTLCTLFMAISQKGEPLQDIILVTPSLAIALYGFLSISYFPAELHETASKTRAIFCGNLRVWLPYREKAYSLALLFLSYIDHAELGVSAWGFATLSRPAILTTLSVMVTLLALLFQIRGCA</sequence>
<keyword evidence="2 5" id="KW-0812">Transmembrane</keyword>
<feature type="transmembrane region" description="Helical" evidence="5">
    <location>
        <begin position="293"/>
        <end position="313"/>
    </location>
</feature>
<evidence type="ECO:0000256" key="5">
    <source>
        <dbReference type="SAM" id="Phobius"/>
    </source>
</evidence>
<proteinExistence type="predicted"/>
<evidence type="ECO:0000256" key="1">
    <source>
        <dbReference type="ARBA" id="ARBA00004141"/>
    </source>
</evidence>
<dbReference type="Proteomes" id="UP001328107">
    <property type="component" value="Unassembled WGS sequence"/>
</dbReference>
<name>A0AAN5CNB7_9BILA</name>
<feature type="non-terminal residue" evidence="6">
    <location>
        <position position="1"/>
    </location>
</feature>
<evidence type="ECO:0000256" key="3">
    <source>
        <dbReference type="ARBA" id="ARBA00022989"/>
    </source>
</evidence>
<gene>
    <name evidence="6" type="ORF">PMAYCL1PPCAC_17783</name>
</gene>
<dbReference type="AlphaFoldDB" id="A0AAN5CNB7"/>
<feature type="transmembrane region" description="Helical" evidence="5">
    <location>
        <begin position="370"/>
        <end position="388"/>
    </location>
</feature>
<dbReference type="PANTHER" id="PTHR34492">
    <property type="entry name" value="GUSTATORY RECEPTOR FAMILY"/>
    <property type="match status" value="1"/>
</dbReference>
<organism evidence="6 7">
    <name type="scientific">Pristionchus mayeri</name>
    <dbReference type="NCBI Taxonomy" id="1317129"/>
    <lineage>
        <taxon>Eukaryota</taxon>
        <taxon>Metazoa</taxon>
        <taxon>Ecdysozoa</taxon>
        <taxon>Nematoda</taxon>
        <taxon>Chromadorea</taxon>
        <taxon>Rhabditida</taxon>
        <taxon>Rhabditina</taxon>
        <taxon>Diplogasteromorpha</taxon>
        <taxon>Diplogasteroidea</taxon>
        <taxon>Neodiplogasteridae</taxon>
        <taxon>Pristionchus</taxon>
    </lineage>
</organism>
<dbReference type="EMBL" id="BTRK01000004">
    <property type="protein sequence ID" value="GMR47588.1"/>
    <property type="molecule type" value="Genomic_DNA"/>
</dbReference>
<feature type="transmembrane region" description="Helical" evidence="5">
    <location>
        <begin position="261"/>
        <end position="281"/>
    </location>
</feature>
<feature type="non-terminal residue" evidence="6">
    <location>
        <position position="392"/>
    </location>
</feature>
<protein>
    <recommendedName>
        <fullName evidence="8">G protein-coupled receptor</fullName>
    </recommendedName>
</protein>
<reference evidence="7" key="1">
    <citation type="submission" date="2022-10" db="EMBL/GenBank/DDBJ databases">
        <title>Genome assembly of Pristionchus species.</title>
        <authorList>
            <person name="Yoshida K."/>
            <person name="Sommer R.J."/>
        </authorList>
    </citation>
    <scope>NUCLEOTIDE SEQUENCE [LARGE SCALE GENOMIC DNA]</scope>
    <source>
        <strain evidence="7">RS5460</strain>
    </source>
</reference>
<evidence type="ECO:0000313" key="7">
    <source>
        <dbReference type="Proteomes" id="UP001328107"/>
    </source>
</evidence>
<keyword evidence="7" id="KW-1185">Reference proteome</keyword>
<evidence type="ECO:0000256" key="2">
    <source>
        <dbReference type="ARBA" id="ARBA00022692"/>
    </source>
</evidence>